<protein>
    <submittedName>
        <fullName evidence="2">Uncharacterized protein</fullName>
    </submittedName>
</protein>
<organism evidence="2 3">
    <name type="scientific">Coprinellus micaceus</name>
    <name type="common">Glistening ink-cap mushroom</name>
    <name type="synonym">Coprinus micaceus</name>
    <dbReference type="NCBI Taxonomy" id="71717"/>
    <lineage>
        <taxon>Eukaryota</taxon>
        <taxon>Fungi</taxon>
        <taxon>Dikarya</taxon>
        <taxon>Basidiomycota</taxon>
        <taxon>Agaricomycotina</taxon>
        <taxon>Agaricomycetes</taxon>
        <taxon>Agaricomycetidae</taxon>
        <taxon>Agaricales</taxon>
        <taxon>Agaricineae</taxon>
        <taxon>Psathyrellaceae</taxon>
        <taxon>Coprinellus</taxon>
    </lineage>
</organism>
<dbReference type="EMBL" id="QPFP01000024">
    <property type="protein sequence ID" value="TEB30256.1"/>
    <property type="molecule type" value="Genomic_DNA"/>
</dbReference>
<dbReference type="OrthoDB" id="4072855at2759"/>
<feature type="compositionally biased region" description="Polar residues" evidence="1">
    <location>
        <begin position="177"/>
        <end position="188"/>
    </location>
</feature>
<accession>A0A4Y7T7U6</accession>
<gene>
    <name evidence="2" type="ORF">FA13DRAFT_1734093</name>
</gene>
<sequence length="194" mass="21359">MDSPTKRMLTVEGKEPSSFDGDSVDHSIPADLTLQLRNLGPRVRRSVSQGYVVTPHSFTKAHSTNTIFRSERDTLRDVFASSTSGPAPTIPVANKRGRSMAEEAENEEVDSDEATFNNHSTRLAMDLEGAEHRPVKPLRRNRKTMSDSVLAFGGHGAARPPQMPTAVEAEEEDWSAMMQTEESSSATPFQPLDF</sequence>
<comment type="caution">
    <text evidence="2">The sequence shown here is derived from an EMBL/GenBank/DDBJ whole genome shotgun (WGS) entry which is preliminary data.</text>
</comment>
<reference evidence="2 3" key="1">
    <citation type="journal article" date="2019" name="Nat. Ecol. Evol.">
        <title>Megaphylogeny resolves global patterns of mushroom evolution.</title>
        <authorList>
            <person name="Varga T."/>
            <person name="Krizsan K."/>
            <person name="Foldi C."/>
            <person name="Dima B."/>
            <person name="Sanchez-Garcia M."/>
            <person name="Sanchez-Ramirez S."/>
            <person name="Szollosi G.J."/>
            <person name="Szarkandi J.G."/>
            <person name="Papp V."/>
            <person name="Albert L."/>
            <person name="Andreopoulos W."/>
            <person name="Angelini C."/>
            <person name="Antonin V."/>
            <person name="Barry K.W."/>
            <person name="Bougher N.L."/>
            <person name="Buchanan P."/>
            <person name="Buyck B."/>
            <person name="Bense V."/>
            <person name="Catcheside P."/>
            <person name="Chovatia M."/>
            <person name="Cooper J."/>
            <person name="Damon W."/>
            <person name="Desjardin D."/>
            <person name="Finy P."/>
            <person name="Geml J."/>
            <person name="Haridas S."/>
            <person name="Hughes K."/>
            <person name="Justo A."/>
            <person name="Karasinski D."/>
            <person name="Kautmanova I."/>
            <person name="Kiss B."/>
            <person name="Kocsube S."/>
            <person name="Kotiranta H."/>
            <person name="LaButti K.M."/>
            <person name="Lechner B.E."/>
            <person name="Liimatainen K."/>
            <person name="Lipzen A."/>
            <person name="Lukacs Z."/>
            <person name="Mihaltcheva S."/>
            <person name="Morgado L.N."/>
            <person name="Niskanen T."/>
            <person name="Noordeloos M.E."/>
            <person name="Ohm R.A."/>
            <person name="Ortiz-Santana B."/>
            <person name="Ovrebo C."/>
            <person name="Racz N."/>
            <person name="Riley R."/>
            <person name="Savchenko A."/>
            <person name="Shiryaev A."/>
            <person name="Soop K."/>
            <person name="Spirin V."/>
            <person name="Szebenyi C."/>
            <person name="Tomsovsky M."/>
            <person name="Tulloss R.E."/>
            <person name="Uehling J."/>
            <person name="Grigoriev I.V."/>
            <person name="Vagvolgyi C."/>
            <person name="Papp T."/>
            <person name="Martin F.M."/>
            <person name="Miettinen O."/>
            <person name="Hibbett D.S."/>
            <person name="Nagy L.G."/>
        </authorList>
    </citation>
    <scope>NUCLEOTIDE SEQUENCE [LARGE SCALE GENOMIC DNA]</scope>
    <source>
        <strain evidence="2 3">FP101781</strain>
    </source>
</reference>
<feature type="region of interest" description="Disordered" evidence="1">
    <location>
        <begin position="151"/>
        <end position="194"/>
    </location>
</feature>
<keyword evidence="3" id="KW-1185">Reference proteome</keyword>
<evidence type="ECO:0000313" key="2">
    <source>
        <dbReference type="EMBL" id="TEB30256.1"/>
    </source>
</evidence>
<evidence type="ECO:0000313" key="3">
    <source>
        <dbReference type="Proteomes" id="UP000298030"/>
    </source>
</evidence>
<feature type="region of interest" description="Disordered" evidence="1">
    <location>
        <begin position="1"/>
        <end position="24"/>
    </location>
</feature>
<dbReference type="Proteomes" id="UP000298030">
    <property type="component" value="Unassembled WGS sequence"/>
</dbReference>
<proteinExistence type="predicted"/>
<name>A0A4Y7T7U6_COPMI</name>
<evidence type="ECO:0000256" key="1">
    <source>
        <dbReference type="SAM" id="MobiDB-lite"/>
    </source>
</evidence>
<dbReference type="AlphaFoldDB" id="A0A4Y7T7U6"/>